<evidence type="ECO:0000313" key="2">
    <source>
        <dbReference type="EMBL" id="MDV6262760.1"/>
    </source>
</evidence>
<dbReference type="SUPFAM" id="SSF54427">
    <property type="entry name" value="NTF2-like"/>
    <property type="match status" value="1"/>
</dbReference>
<dbReference type="InterPro" id="IPR037401">
    <property type="entry name" value="SnoaL-like"/>
</dbReference>
<reference evidence="2 3" key="1">
    <citation type="submission" date="2023-10" db="EMBL/GenBank/DDBJ databases">
        <title>Development of a sustainable strategy for remediation of hydrocarbon-contaminated territories based on the waste exchange concept.</title>
        <authorList>
            <person name="Krivoruchko A."/>
        </authorList>
    </citation>
    <scope>NUCLEOTIDE SEQUENCE [LARGE SCALE GENOMIC DNA]</scope>
    <source>
        <strain evidence="2 3">IEGM 1323</strain>
    </source>
</reference>
<dbReference type="Pfam" id="PF13577">
    <property type="entry name" value="SnoaL_4"/>
    <property type="match status" value="1"/>
</dbReference>
<sequence>MNAVEIAARLDRIESRAAIQELPIVYCLVMDERNLDGLRAIFSETATMRSIDGVFTAEGREEIVETFQRRFDSLGPTHHFTHGHIVRFDDRDPDLAYGSLGGHAELVRNSVPMVAALRYRDIYRRYDGIWQFEDRLMSYMYYLPVGEYEAGLGDSKSMRAYGDHRSADWPDALHDGDGNWLARYFPIPTPGGTP</sequence>
<dbReference type="RefSeq" id="WP_317565072.1">
    <property type="nucleotide sequence ID" value="NZ_JAWLJX010000004.1"/>
</dbReference>
<evidence type="ECO:0000313" key="3">
    <source>
        <dbReference type="Proteomes" id="UP001185755"/>
    </source>
</evidence>
<feature type="domain" description="SnoaL-like" evidence="1">
    <location>
        <begin position="12"/>
        <end position="135"/>
    </location>
</feature>
<gene>
    <name evidence="2" type="ORF">R3P96_15585</name>
</gene>
<proteinExistence type="predicted"/>
<comment type="caution">
    <text evidence="2">The sequence shown here is derived from an EMBL/GenBank/DDBJ whole genome shotgun (WGS) entry which is preliminary data.</text>
</comment>
<dbReference type="Gene3D" id="3.10.450.50">
    <property type="match status" value="1"/>
</dbReference>
<dbReference type="EMBL" id="JAWLJX010000004">
    <property type="protein sequence ID" value="MDV6262760.1"/>
    <property type="molecule type" value="Genomic_DNA"/>
</dbReference>
<dbReference type="Proteomes" id="UP001185755">
    <property type="component" value="Unassembled WGS sequence"/>
</dbReference>
<name>A0ABU4BEW3_9NOCA</name>
<accession>A0ABU4BEW3</accession>
<dbReference type="InterPro" id="IPR032710">
    <property type="entry name" value="NTF2-like_dom_sf"/>
</dbReference>
<protein>
    <submittedName>
        <fullName evidence="2">Nuclear transport factor 2 family protein</fullName>
    </submittedName>
</protein>
<organism evidence="2 3">
    <name type="scientific">Rhodococcoides yunnanense</name>
    <dbReference type="NCBI Taxonomy" id="278209"/>
    <lineage>
        <taxon>Bacteria</taxon>
        <taxon>Bacillati</taxon>
        <taxon>Actinomycetota</taxon>
        <taxon>Actinomycetes</taxon>
        <taxon>Mycobacteriales</taxon>
        <taxon>Nocardiaceae</taxon>
        <taxon>Rhodococcoides</taxon>
    </lineage>
</organism>
<evidence type="ECO:0000259" key="1">
    <source>
        <dbReference type="Pfam" id="PF13577"/>
    </source>
</evidence>
<keyword evidence="3" id="KW-1185">Reference proteome</keyword>